<dbReference type="Proteomes" id="UP001221413">
    <property type="component" value="Unassembled WGS sequence"/>
</dbReference>
<dbReference type="InterPro" id="IPR001806">
    <property type="entry name" value="Small_GTPase"/>
</dbReference>
<accession>A0AAD6J3J4</accession>
<name>A0AAD6J3J4_DREDA</name>
<gene>
    <name evidence="2" type="ORF">Dda_1482</name>
</gene>
<dbReference type="InterPro" id="IPR027417">
    <property type="entry name" value="P-loop_NTPase"/>
</dbReference>
<evidence type="ECO:0000313" key="2">
    <source>
        <dbReference type="EMBL" id="KAJ6262924.1"/>
    </source>
</evidence>
<dbReference type="PANTHER" id="PTHR47979">
    <property type="entry name" value="DRAB11-RELATED"/>
    <property type="match status" value="1"/>
</dbReference>
<comment type="caution">
    <text evidence="2">The sequence shown here is derived from an EMBL/GenBank/DDBJ whole genome shotgun (WGS) entry which is preliminary data.</text>
</comment>
<dbReference type="NCBIfam" id="TIGR00231">
    <property type="entry name" value="small_GTP"/>
    <property type="match status" value="1"/>
</dbReference>
<keyword evidence="3" id="KW-1185">Reference proteome</keyword>
<dbReference type="SMART" id="SM00174">
    <property type="entry name" value="RHO"/>
    <property type="match status" value="1"/>
</dbReference>
<comment type="similarity">
    <text evidence="1">Belongs to the small GTPase superfamily. Rab family.</text>
</comment>
<dbReference type="EMBL" id="JAQGDS010000002">
    <property type="protein sequence ID" value="KAJ6262924.1"/>
    <property type="molecule type" value="Genomic_DNA"/>
</dbReference>
<dbReference type="PROSITE" id="PS51421">
    <property type="entry name" value="RAS"/>
    <property type="match status" value="1"/>
</dbReference>
<dbReference type="PRINTS" id="PR00449">
    <property type="entry name" value="RASTRNSFRMNG"/>
</dbReference>
<dbReference type="SMART" id="SM00175">
    <property type="entry name" value="RAB"/>
    <property type="match status" value="1"/>
</dbReference>
<dbReference type="InterPro" id="IPR005225">
    <property type="entry name" value="Small_GTP-bd"/>
</dbReference>
<proteinExistence type="inferred from homology"/>
<dbReference type="Gene3D" id="3.40.50.300">
    <property type="entry name" value="P-loop containing nucleotide triphosphate hydrolases"/>
    <property type="match status" value="1"/>
</dbReference>
<dbReference type="GO" id="GO:0005525">
    <property type="term" value="F:GTP binding"/>
    <property type="evidence" value="ECO:0007669"/>
    <property type="project" value="InterPro"/>
</dbReference>
<dbReference type="AlphaFoldDB" id="A0AAD6J3J4"/>
<dbReference type="PROSITE" id="PS51419">
    <property type="entry name" value="RAB"/>
    <property type="match status" value="1"/>
</dbReference>
<dbReference type="SUPFAM" id="SSF52540">
    <property type="entry name" value="P-loop containing nucleoside triphosphate hydrolases"/>
    <property type="match status" value="1"/>
</dbReference>
<reference evidence="2" key="1">
    <citation type="submission" date="2023-01" db="EMBL/GenBank/DDBJ databases">
        <title>The chitinases involved in constricting ring structure development in the nematode-trapping fungus Drechslerella dactyloides.</title>
        <authorList>
            <person name="Wang R."/>
            <person name="Zhang L."/>
            <person name="Tang P."/>
            <person name="Li S."/>
            <person name="Liang L."/>
        </authorList>
    </citation>
    <scope>NUCLEOTIDE SEQUENCE</scope>
    <source>
        <strain evidence="2">YMF1.00031</strain>
    </source>
</reference>
<protein>
    <submittedName>
        <fullName evidence="2">Uncharacterized protein</fullName>
    </submittedName>
</protein>
<evidence type="ECO:0000313" key="3">
    <source>
        <dbReference type="Proteomes" id="UP001221413"/>
    </source>
</evidence>
<sequence length="413" mass="45396">MTSGQSETTNKPQEEEVSQLEDVVTHKVILYGDTGIGKTNILSRFTRNEYDPTQEPTDGVEFATRILPIDNTNIKAQVWDISGNAAEDSSIRAPYCRYADAVILVYDVTKPETFHNLPGRLEEVKATHTLNPNYITMVMGSKSDLDSQVPESEAKAYADSSGFLFMETSALNGQNIDQAFETILETITPNPTTIVVTATPTVFAVHSPNGDIKYVTRKGAPYIAPNKRDVIPAGPIPMVTPQPAMDRARRQAPLPPFASSCTGAPDRLSSACTCMIGYTADKSTSYRTVTQNMYTHTTNVCTISGTNTVNLREWGRGEFTDRSATFDQSTFDQITDIQQCCNICFDTVNCAAYYIDADTQKCGILTGLGSRQPQPNDRLCGNGLMEIYDPYQGDHIHGPYDLGLCAYLVYSDE</sequence>
<organism evidence="2 3">
    <name type="scientific">Drechslerella dactyloides</name>
    <name type="common">Nematode-trapping fungus</name>
    <name type="synonym">Arthrobotrys dactyloides</name>
    <dbReference type="NCBI Taxonomy" id="74499"/>
    <lineage>
        <taxon>Eukaryota</taxon>
        <taxon>Fungi</taxon>
        <taxon>Dikarya</taxon>
        <taxon>Ascomycota</taxon>
        <taxon>Pezizomycotina</taxon>
        <taxon>Orbiliomycetes</taxon>
        <taxon>Orbiliales</taxon>
        <taxon>Orbiliaceae</taxon>
        <taxon>Drechslerella</taxon>
    </lineage>
</organism>
<evidence type="ECO:0000256" key="1">
    <source>
        <dbReference type="ARBA" id="ARBA00006270"/>
    </source>
</evidence>
<dbReference type="GO" id="GO:0003924">
    <property type="term" value="F:GTPase activity"/>
    <property type="evidence" value="ECO:0007669"/>
    <property type="project" value="InterPro"/>
</dbReference>
<dbReference type="InterPro" id="IPR050209">
    <property type="entry name" value="Rab_GTPases_membrane_traffic"/>
</dbReference>
<dbReference type="SMART" id="SM00173">
    <property type="entry name" value="RAS"/>
    <property type="match status" value="1"/>
</dbReference>
<dbReference type="Pfam" id="PF00071">
    <property type="entry name" value="Ras"/>
    <property type="match status" value="1"/>
</dbReference>
<dbReference type="FunFam" id="3.40.50.300:FF:001447">
    <property type="entry name" value="Ras-related protein Rab-1B"/>
    <property type="match status" value="1"/>
</dbReference>